<dbReference type="RefSeq" id="XP_068350749.1">
    <property type="nucleotide sequence ID" value="XM_068494795.1"/>
</dbReference>
<reference evidence="7" key="1">
    <citation type="submission" date="2016-10" db="EMBL/GenBank/DDBJ databases">
        <authorList>
            <person name="Benchimol M."/>
            <person name="Almeida L.G."/>
            <person name="Vasconcelos A.T."/>
            <person name="Perreira-Neves A."/>
            <person name="Rosa I.A."/>
            <person name="Tasca T."/>
            <person name="Bogo M.R."/>
            <person name="de Souza W."/>
        </authorList>
    </citation>
    <scope>NUCLEOTIDE SEQUENCE [LARGE SCALE GENOMIC DNA]</scope>
    <source>
        <strain evidence="7">K</strain>
    </source>
</reference>
<evidence type="ECO:0000313" key="7">
    <source>
        <dbReference type="EMBL" id="OHS97612.1"/>
    </source>
</evidence>
<evidence type="ECO:0000313" key="8">
    <source>
        <dbReference type="Proteomes" id="UP000179807"/>
    </source>
</evidence>
<dbReference type="InterPro" id="IPR043001">
    <property type="entry name" value="IP5_2-K_N_lobe"/>
</dbReference>
<evidence type="ECO:0000256" key="1">
    <source>
        <dbReference type="ARBA" id="ARBA00012023"/>
    </source>
</evidence>
<dbReference type="PANTHER" id="PTHR14456:SF2">
    <property type="entry name" value="INOSITOL-PENTAKISPHOSPHATE 2-KINASE"/>
    <property type="match status" value="1"/>
</dbReference>
<keyword evidence="5 6" id="KW-0067">ATP-binding</keyword>
<dbReference type="EC" id="2.7.1.158" evidence="1 6"/>
<comment type="domain">
    <text evidence="6">The EXKPK motif is conserved in inositol-pentakisphosphate 2-kinases of both family 1 and 2.</text>
</comment>
<dbReference type="GO" id="GO:0005524">
    <property type="term" value="F:ATP binding"/>
    <property type="evidence" value="ECO:0007669"/>
    <property type="project" value="UniProtKB-KW"/>
</dbReference>
<dbReference type="GO" id="GO:0005634">
    <property type="term" value="C:nucleus"/>
    <property type="evidence" value="ECO:0007669"/>
    <property type="project" value="TreeGrafter"/>
</dbReference>
<dbReference type="GO" id="GO:0032958">
    <property type="term" value="P:inositol phosphate biosynthetic process"/>
    <property type="evidence" value="ECO:0007669"/>
    <property type="project" value="TreeGrafter"/>
</dbReference>
<accession>A0A1J4JK30</accession>
<dbReference type="Proteomes" id="UP000179807">
    <property type="component" value="Unassembled WGS sequence"/>
</dbReference>
<dbReference type="GeneID" id="94829499"/>
<dbReference type="InterPro" id="IPR009286">
    <property type="entry name" value="Ins_P5_2-kin"/>
</dbReference>
<keyword evidence="8" id="KW-1185">Reference proteome</keyword>
<comment type="catalytic activity">
    <reaction evidence="6">
        <text>1D-myo-inositol 1,3,4,5,6-pentakisphosphate + ATP = 1D-myo-inositol hexakisphosphate + ADP + H(+)</text>
        <dbReference type="Rhea" id="RHEA:20313"/>
        <dbReference type="ChEBI" id="CHEBI:15378"/>
        <dbReference type="ChEBI" id="CHEBI:30616"/>
        <dbReference type="ChEBI" id="CHEBI:57733"/>
        <dbReference type="ChEBI" id="CHEBI:58130"/>
        <dbReference type="ChEBI" id="CHEBI:456216"/>
        <dbReference type="EC" id="2.7.1.158"/>
    </reaction>
</comment>
<dbReference type="Gene3D" id="3.30.200.110">
    <property type="entry name" value="Inositol-pentakisphosphate 2-kinase, N-lobe"/>
    <property type="match status" value="1"/>
</dbReference>
<dbReference type="OrthoDB" id="272370at2759"/>
<evidence type="ECO:0000256" key="3">
    <source>
        <dbReference type="ARBA" id="ARBA00022741"/>
    </source>
</evidence>
<evidence type="ECO:0000256" key="2">
    <source>
        <dbReference type="ARBA" id="ARBA00022679"/>
    </source>
</evidence>
<dbReference type="GO" id="GO:0035299">
    <property type="term" value="F:inositol-1,3,4,5,6-pentakisphosphate 2-kinase activity"/>
    <property type="evidence" value="ECO:0007669"/>
    <property type="project" value="UniProtKB-EC"/>
</dbReference>
<name>A0A1J4JK30_9EUKA</name>
<proteinExistence type="predicted"/>
<keyword evidence="4 6" id="KW-0418">Kinase</keyword>
<evidence type="ECO:0000256" key="6">
    <source>
        <dbReference type="RuleBase" id="RU364126"/>
    </source>
</evidence>
<evidence type="ECO:0000256" key="4">
    <source>
        <dbReference type="ARBA" id="ARBA00022777"/>
    </source>
</evidence>
<sequence>MSNFPQLKCLDPACWDYKAEGFDSIILTWVGPSNSEFNLKALRLFKNHNEGFRRGNSQPLTDFTDRVVILDKYINSFIRPHLPEVDAGTPVRVTQQFLEDIERKITPKRPESRIKESTICITSQVAILHDDHIPPNSLVIEIKPKWGFLPDCPIIDSSSPKLTVSRFQLMQRQKLKKGEISAFTKYDPIDLFSGDENRVDKAIRSLVENPQGNLKVFRDKNSSKLQENEIKKLVKVLNEHPALKKLLVMQKLDVWDIECIPPIIEKADNPTWENLINDEAVINGVNSMFGTYHLPPSKSEVIELRDNLTKQEARIFIAAFCVSQAAKDCSFMITFKNRTTIGNETEAEEPEIFIIDFDMKMPELLLSNYLKNDQKIIEIYKEMEKC</sequence>
<keyword evidence="2 6" id="KW-0808">Transferase</keyword>
<protein>
    <recommendedName>
        <fullName evidence="1 6">Inositol-pentakisphosphate 2-kinase</fullName>
        <ecNumber evidence="1 6">2.7.1.158</ecNumber>
    </recommendedName>
</protein>
<dbReference type="PANTHER" id="PTHR14456">
    <property type="entry name" value="INOSITOL POLYPHOSPHATE KINASE 1"/>
    <property type="match status" value="1"/>
</dbReference>
<dbReference type="VEuPathDB" id="TrichDB:TRFO_09305"/>
<comment type="caution">
    <text evidence="7">The sequence shown here is derived from an EMBL/GenBank/DDBJ whole genome shotgun (WGS) entry which is preliminary data.</text>
</comment>
<dbReference type="EMBL" id="MLAK01001104">
    <property type="protein sequence ID" value="OHS97612.1"/>
    <property type="molecule type" value="Genomic_DNA"/>
</dbReference>
<dbReference type="AlphaFoldDB" id="A0A1J4JK30"/>
<comment type="function">
    <text evidence="6">Phosphorylates Ins(1,3,4,5,6)P5 at position 2 to form Ins(1,2,3,4,5,6)P6 (InsP6 or phytate).</text>
</comment>
<dbReference type="Pfam" id="PF06090">
    <property type="entry name" value="Ins_P5_2-kin"/>
    <property type="match status" value="1"/>
</dbReference>
<organism evidence="7 8">
    <name type="scientific">Tritrichomonas foetus</name>
    <dbReference type="NCBI Taxonomy" id="1144522"/>
    <lineage>
        <taxon>Eukaryota</taxon>
        <taxon>Metamonada</taxon>
        <taxon>Parabasalia</taxon>
        <taxon>Tritrichomonadida</taxon>
        <taxon>Tritrichomonadidae</taxon>
        <taxon>Tritrichomonas</taxon>
    </lineage>
</organism>
<keyword evidence="3 6" id="KW-0547">Nucleotide-binding</keyword>
<evidence type="ECO:0000256" key="5">
    <source>
        <dbReference type="ARBA" id="ARBA00022840"/>
    </source>
</evidence>
<gene>
    <name evidence="7" type="ORF">TRFO_09305</name>
</gene>